<feature type="transmembrane region" description="Helical" evidence="1">
    <location>
        <begin position="194"/>
        <end position="211"/>
    </location>
</feature>
<gene>
    <name evidence="2" type="ORF">FVO59_02950</name>
</gene>
<feature type="transmembrane region" description="Helical" evidence="1">
    <location>
        <begin position="37"/>
        <end position="59"/>
    </location>
</feature>
<feature type="transmembrane region" description="Helical" evidence="1">
    <location>
        <begin position="12"/>
        <end position="31"/>
    </location>
</feature>
<keyword evidence="1" id="KW-0472">Membrane</keyword>
<feature type="transmembrane region" description="Helical" evidence="1">
    <location>
        <begin position="105"/>
        <end position="124"/>
    </location>
</feature>
<evidence type="ECO:0000313" key="3">
    <source>
        <dbReference type="Proteomes" id="UP000515708"/>
    </source>
</evidence>
<accession>A0A7D8A950</accession>
<name>A0A7D8A950_9MICO</name>
<keyword evidence="1" id="KW-0812">Transmembrane</keyword>
<evidence type="ECO:0000256" key="1">
    <source>
        <dbReference type="SAM" id="Phobius"/>
    </source>
</evidence>
<evidence type="ECO:0000313" key="2">
    <source>
        <dbReference type="EMBL" id="QMU96281.1"/>
    </source>
</evidence>
<organism evidence="2 3">
    <name type="scientific">Microbacterium esteraromaticum</name>
    <dbReference type="NCBI Taxonomy" id="57043"/>
    <lineage>
        <taxon>Bacteria</taxon>
        <taxon>Bacillati</taxon>
        <taxon>Actinomycetota</taxon>
        <taxon>Actinomycetes</taxon>
        <taxon>Micrococcales</taxon>
        <taxon>Microbacteriaceae</taxon>
        <taxon>Microbacterium</taxon>
    </lineage>
</organism>
<feature type="transmembrane region" description="Helical" evidence="1">
    <location>
        <begin position="163"/>
        <end position="188"/>
    </location>
</feature>
<sequence length="320" mass="35081">MPASDVSWRPWRSAWLWGVALLALALPWYLAGHGLDLPPLLLALVGGWALGFWFVNATLRMRRERLGAVFHIAVTVTGGVLLWAVTAGRPPFVESLPGSGRAVALLVQMASIPALGWIWLGLLGRLSASVSRPRTEMLVPSWSREDGGSIVRFPAVPMRLRELYVMIVAVVLLGGGAVIALMIVLDIFVFGPRMLLVLLGLIVGFPAYLTLSESYRRRTVAASVWFDSDRIRVAYGAEVIETPLASIRMLRWRTDSEEARIELHTDVAEISLVAGLARVPKGTAAALPSLPRFVRRSLQLAGLVVRHERKGTTTWVREAA</sequence>
<feature type="transmembrane region" description="Helical" evidence="1">
    <location>
        <begin position="66"/>
        <end position="85"/>
    </location>
</feature>
<dbReference type="RefSeq" id="WP_182254487.1">
    <property type="nucleotide sequence ID" value="NZ_CP043732.1"/>
</dbReference>
<protein>
    <submittedName>
        <fullName evidence="2">Uncharacterized protein</fullName>
    </submittedName>
</protein>
<dbReference type="Proteomes" id="UP000515708">
    <property type="component" value="Chromosome"/>
</dbReference>
<keyword evidence="1" id="KW-1133">Transmembrane helix</keyword>
<dbReference type="AlphaFoldDB" id="A0A7D8A950"/>
<proteinExistence type="predicted"/>
<reference evidence="2 3" key="1">
    <citation type="journal article" date="2020" name="Front. Microbiol.">
        <title>Design of Bacterial Strain-Specific qPCR Assays Using NGS Data and Publicly Available Resources and Its Application to Track Biocontrol Strains.</title>
        <authorList>
            <person name="Hernandez I."/>
            <person name="Sant C."/>
            <person name="Martinez R."/>
            <person name="Fernandez C."/>
        </authorList>
    </citation>
    <scope>NUCLEOTIDE SEQUENCE [LARGE SCALE GENOMIC DNA]</scope>
    <source>
        <strain evidence="2 3">B24</strain>
    </source>
</reference>
<dbReference type="EMBL" id="CP043732">
    <property type="protein sequence ID" value="QMU96281.1"/>
    <property type="molecule type" value="Genomic_DNA"/>
</dbReference>